<dbReference type="Proteomes" id="UP001164020">
    <property type="component" value="Chromosome"/>
</dbReference>
<dbReference type="EMBL" id="CP114029">
    <property type="protein sequence ID" value="WAP68228.1"/>
    <property type="molecule type" value="Genomic_DNA"/>
</dbReference>
<gene>
    <name evidence="2" type="ORF">OH818_23155</name>
</gene>
<evidence type="ECO:0008006" key="4">
    <source>
        <dbReference type="Google" id="ProtNLM"/>
    </source>
</evidence>
<sequence length="217" mass="24694">MNLPYQSDLSFSTLWFYAIPTIFFISLCLMIPQIRLTFRNPSTRKRQFWNFIEIVWLVFAIFGLVGVASSSWPGARQYFVTSIEGASSEALSRSVQSANRLIADHCDQDTGTDICDALMAIRNLEDTDDPAFIDDAFRNYMRKIQSMPVDSPVQLLDADVVIGLSMARTLYADIQYERSVQSGFPVFTSYIFMVWPHLFAMALGIRMARAIAMFAFK</sequence>
<protein>
    <recommendedName>
        <fullName evidence="4">DUF4239 domain-containing protein</fullName>
    </recommendedName>
</protein>
<dbReference type="RefSeq" id="WP_268880702.1">
    <property type="nucleotide sequence ID" value="NZ_CP114029.1"/>
</dbReference>
<keyword evidence="1" id="KW-0472">Membrane</keyword>
<keyword evidence="1" id="KW-1133">Transmembrane helix</keyword>
<evidence type="ECO:0000256" key="1">
    <source>
        <dbReference type="SAM" id="Phobius"/>
    </source>
</evidence>
<feature type="transmembrane region" description="Helical" evidence="1">
    <location>
        <begin position="48"/>
        <end position="68"/>
    </location>
</feature>
<proteinExistence type="predicted"/>
<feature type="transmembrane region" description="Helical" evidence="1">
    <location>
        <begin position="14"/>
        <end position="36"/>
    </location>
</feature>
<evidence type="ECO:0000313" key="3">
    <source>
        <dbReference type="Proteomes" id="UP001164020"/>
    </source>
</evidence>
<reference evidence="2" key="1">
    <citation type="submission" date="2022-12" db="EMBL/GenBank/DDBJ databases">
        <title>Jiella pelagia sp. nov., isolated from phosphonate enriched culture of Northwest Pacific surface seawater.</title>
        <authorList>
            <person name="Shin D.Y."/>
            <person name="Hwang C.Y."/>
        </authorList>
    </citation>
    <scope>NUCLEOTIDE SEQUENCE</scope>
    <source>
        <strain evidence="2">HL-NP1</strain>
    </source>
</reference>
<keyword evidence="1" id="KW-0812">Transmembrane</keyword>
<evidence type="ECO:0000313" key="2">
    <source>
        <dbReference type="EMBL" id="WAP68228.1"/>
    </source>
</evidence>
<accession>A0ABY7BXT7</accession>
<organism evidence="2 3">
    <name type="scientific">Jiella pelagia</name>
    <dbReference type="NCBI Taxonomy" id="2986949"/>
    <lineage>
        <taxon>Bacteria</taxon>
        <taxon>Pseudomonadati</taxon>
        <taxon>Pseudomonadota</taxon>
        <taxon>Alphaproteobacteria</taxon>
        <taxon>Hyphomicrobiales</taxon>
        <taxon>Aurantimonadaceae</taxon>
        <taxon>Jiella</taxon>
    </lineage>
</organism>
<name>A0ABY7BXT7_9HYPH</name>
<feature type="transmembrane region" description="Helical" evidence="1">
    <location>
        <begin position="187"/>
        <end position="208"/>
    </location>
</feature>
<keyword evidence="3" id="KW-1185">Reference proteome</keyword>